<organism evidence="3 4">
    <name type="scientific">Cnuella takakiae</name>
    <dbReference type="NCBI Taxonomy" id="1302690"/>
    <lineage>
        <taxon>Bacteria</taxon>
        <taxon>Pseudomonadati</taxon>
        <taxon>Bacteroidota</taxon>
        <taxon>Chitinophagia</taxon>
        <taxon>Chitinophagales</taxon>
        <taxon>Chitinophagaceae</taxon>
        <taxon>Cnuella</taxon>
    </lineage>
</organism>
<dbReference type="Pfam" id="PF11954">
    <property type="entry name" value="DUF3471"/>
    <property type="match status" value="1"/>
</dbReference>
<gene>
    <name evidence="3" type="ORF">SAMN05444008_103249</name>
</gene>
<protein>
    <recommendedName>
        <fullName evidence="2">Peptidase S12 Pab87-related C-terminal domain-containing protein</fullName>
    </recommendedName>
</protein>
<dbReference type="Proteomes" id="UP000184368">
    <property type="component" value="Unassembled WGS sequence"/>
</dbReference>
<evidence type="ECO:0000259" key="2">
    <source>
        <dbReference type="Pfam" id="PF11954"/>
    </source>
</evidence>
<keyword evidence="1" id="KW-0732">Signal</keyword>
<dbReference type="InterPro" id="IPR021860">
    <property type="entry name" value="Peptidase_S12_Pab87-rel_C"/>
</dbReference>
<feature type="domain" description="Peptidase S12 Pab87-related C-terminal" evidence="2">
    <location>
        <begin position="20"/>
        <end position="99"/>
    </location>
</feature>
<reference evidence="3 4" key="1">
    <citation type="submission" date="2016-11" db="EMBL/GenBank/DDBJ databases">
        <authorList>
            <person name="Jaros S."/>
            <person name="Januszkiewicz K."/>
            <person name="Wedrychowicz H."/>
        </authorList>
    </citation>
    <scope>NUCLEOTIDE SEQUENCE [LARGE SCALE GENOMIC DNA]</scope>
    <source>
        <strain evidence="3 4">DSM 26897</strain>
    </source>
</reference>
<evidence type="ECO:0000256" key="1">
    <source>
        <dbReference type="SAM" id="SignalP"/>
    </source>
</evidence>
<keyword evidence="4" id="KW-1185">Reference proteome</keyword>
<proteinExistence type="predicted"/>
<sequence length="130" mass="14343">MKRVLFLSALLLAVGSVFAQTKDTALTNYVGKYTFPEGSFVTAAEISMQGNVLSVSSTQGGSVLEKQGVDTFTMKEFEGSRMVFFRNKEGKVARIKVEVDDILLEGAKEGVPTAWLRPFLTDDRKNKQAR</sequence>
<dbReference type="EMBL" id="FQUO01000003">
    <property type="protein sequence ID" value="SHE88499.1"/>
    <property type="molecule type" value="Genomic_DNA"/>
</dbReference>
<accession>A0A1M4X4W1</accession>
<dbReference type="STRING" id="1302690.BUE76_06155"/>
<dbReference type="OrthoDB" id="667456at2"/>
<feature type="chain" id="PRO_5013064506" description="Peptidase S12 Pab87-related C-terminal domain-containing protein" evidence="1">
    <location>
        <begin position="20"/>
        <end position="130"/>
    </location>
</feature>
<evidence type="ECO:0000313" key="3">
    <source>
        <dbReference type="EMBL" id="SHE88499.1"/>
    </source>
</evidence>
<feature type="signal peptide" evidence="1">
    <location>
        <begin position="1"/>
        <end position="19"/>
    </location>
</feature>
<name>A0A1M4X4W1_9BACT</name>
<dbReference type="AlphaFoldDB" id="A0A1M4X4W1"/>
<evidence type="ECO:0000313" key="4">
    <source>
        <dbReference type="Proteomes" id="UP000184368"/>
    </source>
</evidence>
<dbReference type="RefSeq" id="WP_073040806.1">
    <property type="nucleotide sequence ID" value="NZ_FQUO01000003.1"/>
</dbReference>